<dbReference type="AlphaFoldDB" id="A0A917CK25"/>
<sequence>MTTDANADAANWPRELRLAPDKSALTITFDDGKSFTLSAEYLRVESPSAEVQGHAPHEKVTVPGKRRVKITELHPVGSYAIRPMFDDGHSTGIYAWPVLRAMGEEEEARFGAYLEALTEKGLSRD</sequence>
<dbReference type="RefSeq" id="WP_188584188.1">
    <property type="nucleotide sequence ID" value="NZ_BMCT01000014.1"/>
</dbReference>
<organism evidence="4 5">
    <name type="scientific">Azorhizobium oxalatiphilum</name>
    <dbReference type="NCBI Taxonomy" id="980631"/>
    <lineage>
        <taxon>Bacteria</taxon>
        <taxon>Pseudomonadati</taxon>
        <taxon>Pseudomonadota</taxon>
        <taxon>Alphaproteobacteria</taxon>
        <taxon>Hyphomicrobiales</taxon>
        <taxon>Xanthobacteraceae</taxon>
        <taxon>Azorhizobium</taxon>
    </lineage>
</organism>
<keyword evidence="2" id="KW-0408">Iron</keyword>
<gene>
    <name evidence="4" type="ORF">GCM10007301_56060</name>
</gene>
<keyword evidence="1" id="KW-0479">Metal-binding</keyword>
<feature type="domain" description="Gamma-butyrobetaine hydroxylase-like N-terminal" evidence="3">
    <location>
        <begin position="17"/>
        <end position="100"/>
    </location>
</feature>
<dbReference type="PANTHER" id="PTHR35303">
    <property type="entry name" value="OS02G0197800 PROTEIN"/>
    <property type="match status" value="1"/>
</dbReference>
<protein>
    <recommendedName>
        <fullName evidence="3">Gamma-butyrobetaine hydroxylase-like N-terminal domain-containing protein</fullName>
    </recommendedName>
</protein>
<dbReference type="PANTHER" id="PTHR35303:SF5">
    <property type="entry name" value="OS02G0197800 PROTEIN"/>
    <property type="match status" value="1"/>
</dbReference>
<reference evidence="4" key="2">
    <citation type="submission" date="2020-09" db="EMBL/GenBank/DDBJ databases">
        <authorList>
            <person name="Sun Q."/>
            <person name="Sedlacek I."/>
        </authorList>
    </citation>
    <scope>NUCLEOTIDE SEQUENCE</scope>
    <source>
        <strain evidence="4">CCM 7897</strain>
    </source>
</reference>
<accession>A0A917CK25</accession>
<comment type="caution">
    <text evidence="4">The sequence shown here is derived from an EMBL/GenBank/DDBJ whole genome shotgun (WGS) entry which is preliminary data.</text>
</comment>
<evidence type="ECO:0000313" key="5">
    <source>
        <dbReference type="Proteomes" id="UP000606044"/>
    </source>
</evidence>
<dbReference type="GO" id="GO:0046872">
    <property type="term" value="F:metal ion binding"/>
    <property type="evidence" value="ECO:0007669"/>
    <property type="project" value="UniProtKB-KW"/>
</dbReference>
<evidence type="ECO:0000256" key="1">
    <source>
        <dbReference type="ARBA" id="ARBA00022723"/>
    </source>
</evidence>
<evidence type="ECO:0000259" key="3">
    <source>
        <dbReference type="Pfam" id="PF06155"/>
    </source>
</evidence>
<reference evidence="4" key="1">
    <citation type="journal article" date="2014" name="Int. J. Syst. Evol. Microbiol.">
        <title>Complete genome sequence of Corynebacterium casei LMG S-19264T (=DSM 44701T), isolated from a smear-ripened cheese.</title>
        <authorList>
            <consortium name="US DOE Joint Genome Institute (JGI-PGF)"/>
            <person name="Walter F."/>
            <person name="Albersmeier A."/>
            <person name="Kalinowski J."/>
            <person name="Ruckert C."/>
        </authorList>
    </citation>
    <scope>NUCLEOTIDE SEQUENCE</scope>
    <source>
        <strain evidence="4">CCM 7897</strain>
    </source>
</reference>
<dbReference type="Gene3D" id="3.30.2020.30">
    <property type="match status" value="1"/>
</dbReference>
<dbReference type="InterPro" id="IPR010376">
    <property type="entry name" value="GBBH-like_N"/>
</dbReference>
<dbReference type="Pfam" id="PF06155">
    <property type="entry name" value="GBBH-like_N"/>
    <property type="match status" value="1"/>
</dbReference>
<keyword evidence="5" id="KW-1185">Reference proteome</keyword>
<dbReference type="EMBL" id="BMCT01000014">
    <property type="protein sequence ID" value="GGF88939.1"/>
    <property type="molecule type" value="Genomic_DNA"/>
</dbReference>
<dbReference type="Proteomes" id="UP000606044">
    <property type="component" value="Unassembled WGS sequence"/>
</dbReference>
<name>A0A917CK25_9HYPH</name>
<proteinExistence type="predicted"/>
<dbReference type="InterPro" id="IPR038492">
    <property type="entry name" value="GBBH-like_N_sf"/>
</dbReference>
<evidence type="ECO:0000313" key="4">
    <source>
        <dbReference type="EMBL" id="GGF88939.1"/>
    </source>
</evidence>
<evidence type="ECO:0000256" key="2">
    <source>
        <dbReference type="ARBA" id="ARBA00023004"/>
    </source>
</evidence>